<keyword evidence="8" id="KW-1185">Reference proteome</keyword>
<reference evidence="7 8" key="1">
    <citation type="submission" date="2016-12" db="EMBL/GenBank/DDBJ databases">
        <title>Izhakiella australiana sp. nov. of genus Izhakiella isolated from Australian desert.</title>
        <authorList>
            <person name="Ji M."/>
        </authorList>
    </citation>
    <scope>NUCLEOTIDE SEQUENCE [LARGE SCALE GENOMIC DNA]</scope>
    <source>
        <strain evidence="7 8">D4N98</strain>
    </source>
</reference>
<accession>A0A1S8YQV6</accession>
<evidence type="ECO:0000256" key="3">
    <source>
        <dbReference type="ARBA" id="ARBA00023163"/>
    </source>
</evidence>
<dbReference type="InterPro" id="IPR036388">
    <property type="entry name" value="WH-like_DNA-bd_sf"/>
</dbReference>
<dbReference type="PANTHER" id="PTHR30136:SF35">
    <property type="entry name" value="HTH-TYPE TRANSCRIPTIONAL REGULATOR RV1719"/>
    <property type="match status" value="1"/>
</dbReference>
<feature type="domain" description="IclR-ED" evidence="6">
    <location>
        <begin position="77"/>
        <end position="259"/>
    </location>
</feature>
<evidence type="ECO:0000256" key="2">
    <source>
        <dbReference type="ARBA" id="ARBA00023125"/>
    </source>
</evidence>
<comment type="caution">
    <text evidence="7">The sequence shown here is derived from an EMBL/GenBank/DDBJ whole genome shotgun (WGS) entry which is preliminary data.</text>
</comment>
<dbReference type="PROSITE" id="PS51078">
    <property type="entry name" value="ICLR_ED"/>
    <property type="match status" value="1"/>
</dbReference>
<proteinExistence type="predicted"/>
<dbReference type="SUPFAM" id="SSF55781">
    <property type="entry name" value="GAF domain-like"/>
    <property type="match status" value="1"/>
</dbReference>
<keyword evidence="2" id="KW-0238">DNA-binding</keyword>
<dbReference type="InterPro" id="IPR014757">
    <property type="entry name" value="Tscrpt_reg_IclR_C"/>
</dbReference>
<evidence type="ECO:0000313" key="7">
    <source>
        <dbReference type="EMBL" id="OON41474.1"/>
    </source>
</evidence>
<dbReference type="PROSITE" id="PS51077">
    <property type="entry name" value="HTH_ICLR"/>
    <property type="match status" value="1"/>
</dbReference>
<dbReference type="GO" id="GO:0003677">
    <property type="term" value="F:DNA binding"/>
    <property type="evidence" value="ECO:0007669"/>
    <property type="project" value="UniProtKB-KW"/>
</dbReference>
<dbReference type="InterPro" id="IPR005471">
    <property type="entry name" value="Tscrpt_reg_IclR_N"/>
</dbReference>
<evidence type="ECO:0000259" key="6">
    <source>
        <dbReference type="PROSITE" id="PS51078"/>
    </source>
</evidence>
<dbReference type="GO" id="GO:0045892">
    <property type="term" value="P:negative regulation of DNA-templated transcription"/>
    <property type="evidence" value="ECO:0007669"/>
    <property type="project" value="TreeGrafter"/>
</dbReference>
<evidence type="ECO:0000313" key="8">
    <source>
        <dbReference type="Proteomes" id="UP000190667"/>
    </source>
</evidence>
<dbReference type="GO" id="GO:0003700">
    <property type="term" value="F:DNA-binding transcription factor activity"/>
    <property type="evidence" value="ECO:0007669"/>
    <property type="project" value="TreeGrafter"/>
</dbReference>
<dbReference type="FunFam" id="1.10.10.10:FF:000056">
    <property type="entry name" value="IclR family transcriptional regulator"/>
    <property type="match status" value="1"/>
</dbReference>
<dbReference type="PANTHER" id="PTHR30136">
    <property type="entry name" value="HELIX-TURN-HELIX TRANSCRIPTIONAL REGULATOR, ICLR FAMILY"/>
    <property type="match status" value="1"/>
</dbReference>
<keyword evidence="1" id="KW-0805">Transcription regulation</keyword>
<dbReference type="InterPro" id="IPR050707">
    <property type="entry name" value="HTH_MetabolicPath_Reg"/>
</dbReference>
<dbReference type="InterPro" id="IPR036390">
    <property type="entry name" value="WH_DNA-bd_sf"/>
</dbReference>
<dbReference type="SMART" id="SM00346">
    <property type="entry name" value="HTH_ICLR"/>
    <property type="match status" value="1"/>
</dbReference>
<gene>
    <name evidence="7" type="ORF">BTJ39_05825</name>
</gene>
<dbReference type="Pfam" id="PF01614">
    <property type="entry name" value="IclR_C"/>
    <property type="match status" value="1"/>
</dbReference>
<evidence type="ECO:0008006" key="9">
    <source>
        <dbReference type="Google" id="ProtNLM"/>
    </source>
</evidence>
<dbReference type="SUPFAM" id="SSF46785">
    <property type="entry name" value="Winged helix' DNA-binding domain"/>
    <property type="match status" value="1"/>
</dbReference>
<dbReference type="InterPro" id="IPR029016">
    <property type="entry name" value="GAF-like_dom_sf"/>
</dbReference>
<evidence type="ECO:0000256" key="1">
    <source>
        <dbReference type="ARBA" id="ARBA00023015"/>
    </source>
</evidence>
<protein>
    <recommendedName>
        <fullName evidence="9">IclR family transcriptional regulator</fullName>
    </recommendedName>
</protein>
<name>A0A1S8YQV6_9GAMM</name>
<dbReference type="EMBL" id="MRUL01000002">
    <property type="protein sequence ID" value="OON41474.1"/>
    <property type="molecule type" value="Genomic_DNA"/>
</dbReference>
<dbReference type="Gene3D" id="3.30.450.40">
    <property type="match status" value="1"/>
</dbReference>
<sequence>MNKREAVNGAQASIKSLTKVLQVLECFSRRDANLTPAEIATRTGLPRATTHRLVSSLRDIGLLEQNGKRDTYKLGMKLFQLGNLVLHNLDLDSHARPWTAQLQLITGENTHLCIFDGAQMAYVERQTMNTSGNTMITRIEAAPVYCTSVGKAFLAWQSEALINKIIADTLPARTPFTLTEGDALKADLALSRQRGYSLDLQENELDIHCVGAPIFGANGQVFAAISVSGPAERLPLARLEGLSLLVIDTAQKISHELGWTPDKTPAGRQTGEFPLIR</sequence>
<dbReference type="OrthoDB" id="9807558at2"/>
<evidence type="ECO:0000256" key="4">
    <source>
        <dbReference type="SAM" id="MobiDB-lite"/>
    </source>
</evidence>
<feature type="domain" description="HTH iclR-type" evidence="5">
    <location>
        <begin position="14"/>
        <end position="76"/>
    </location>
</feature>
<keyword evidence="3" id="KW-0804">Transcription</keyword>
<dbReference type="Proteomes" id="UP000190667">
    <property type="component" value="Unassembled WGS sequence"/>
</dbReference>
<dbReference type="RefSeq" id="WP_078001727.1">
    <property type="nucleotide sequence ID" value="NZ_MRUL01000002.1"/>
</dbReference>
<evidence type="ECO:0000259" key="5">
    <source>
        <dbReference type="PROSITE" id="PS51077"/>
    </source>
</evidence>
<dbReference type="Pfam" id="PF09339">
    <property type="entry name" value="HTH_IclR"/>
    <property type="match status" value="1"/>
</dbReference>
<dbReference type="AlphaFoldDB" id="A0A1S8YQV6"/>
<feature type="region of interest" description="Disordered" evidence="4">
    <location>
        <begin position="258"/>
        <end position="277"/>
    </location>
</feature>
<organism evidence="7 8">
    <name type="scientific">Izhakiella australiensis</name>
    <dbReference type="NCBI Taxonomy" id="1926881"/>
    <lineage>
        <taxon>Bacteria</taxon>
        <taxon>Pseudomonadati</taxon>
        <taxon>Pseudomonadota</taxon>
        <taxon>Gammaproteobacteria</taxon>
        <taxon>Enterobacterales</taxon>
        <taxon>Erwiniaceae</taxon>
        <taxon>Izhakiella</taxon>
    </lineage>
</organism>
<dbReference type="STRING" id="1926881.BTJ39_05825"/>
<dbReference type="Gene3D" id="1.10.10.10">
    <property type="entry name" value="Winged helix-like DNA-binding domain superfamily/Winged helix DNA-binding domain"/>
    <property type="match status" value="1"/>
</dbReference>